<dbReference type="OrthoDB" id="3695527at2"/>
<organism evidence="2 3">
    <name type="scientific">Lentzea waywayandensis</name>
    <dbReference type="NCBI Taxonomy" id="84724"/>
    <lineage>
        <taxon>Bacteria</taxon>
        <taxon>Bacillati</taxon>
        <taxon>Actinomycetota</taxon>
        <taxon>Actinomycetes</taxon>
        <taxon>Pseudonocardiales</taxon>
        <taxon>Pseudonocardiaceae</taxon>
        <taxon>Lentzea</taxon>
    </lineage>
</organism>
<reference evidence="3" key="1">
    <citation type="submission" date="2016-10" db="EMBL/GenBank/DDBJ databases">
        <authorList>
            <person name="Varghese N."/>
            <person name="Submissions S."/>
        </authorList>
    </citation>
    <scope>NUCLEOTIDE SEQUENCE [LARGE SCALE GENOMIC DNA]</scope>
    <source>
        <strain evidence="3">DSM 44232</strain>
    </source>
</reference>
<dbReference type="RefSeq" id="WP_093594961.1">
    <property type="nucleotide sequence ID" value="NZ_FOYL01000004.1"/>
</dbReference>
<protein>
    <recommendedName>
        <fullName evidence="4">Secreted protein</fullName>
    </recommendedName>
</protein>
<dbReference type="Proteomes" id="UP000198583">
    <property type="component" value="Unassembled WGS sequence"/>
</dbReference>
<evidence type="ECO:0000313" key="2">
    <source>
        <dbReference type="EMBL" id="SFR16963.1"/>
    </source>
</evidence>
<feature type="signal peptide" evidence="1">
    <location>
        <begin position="1"/>
        <end position="29"/>
    </location>
</feature>
<sequence>MNLRKTVTGAAVALGSATVMLGLGGIAHADTGSVAAHTAPDLGGQLGDIATAGDLASVNTADTAGKIQAINAQDVDVNALVENVDAGATGLPASTLLGLNEPHGVPTGAASVDI</sequence>
<gene>
    <name evidence="2" type="ORF">SAMN04488564_104480</name>
</gene>
<keyword evidence="3" id="KW-1185">Reference proteome</keyword>
<evidence type="ECO:0000313" key="3">
    <source>
        <dbReference type="Proteomes" id="UP000198583"/>
    </source>
</evidence>
<proteinExistence type="predicted"/>
<feature type="chain" id="PRO_5011578809" description="Secreted protein" evidence="1">
    <location>
        <begin position="30"/>
        <end position="114"/>
    </location>
</feature>
<evidence type="ECO:0008006" key="4">
    <source>
        <dbReference type="Google" id="ProtNLM"/>
    </source>
</evidence>
<dbReference type="AlphaFoldDB" id="A0A1I6EGU8"/>
<dbReference type="EMBL" id="FOYL01000004">
    <property type="protein sequence ID" value="SFR16963.1"/>
    <property type="molecule type" value="Genomic_DNA"/>
</dbReference>
<keyword evidence="1" id="KW-0732">Signal</keyword>
<name>A0A1I6EGU8_9PSEU</name>
<evidence type="ECO:0000256" key="1">
    <source>
        <dbReference type="SAM" id="SignalP"/>
    </source>
</evidence>
<accession>A0A1I6EGU8</accession>